<evidence type="ECO:0000256" key="5">
    <source>
        <dbReference type="ARBA" id="ARBA00023163"/>
    </source>
</evidence>
<dbReference type="SMART" id="SM00448">
    <property type="entry name" value="REC"/>
    <property type="match status" value="1"/>
</dbReference>
<dbReference type="InterPro" id="IPR039420">
    <property type="entry name" value="WalR-like"/>
</dbReference>
<evidence type="ECO:0000256" key="2">
    <source>
        <dbReference type="ARBA" id="ARBA00023012"/>
    </source>
</evidence>
<dbReference type="Pfam" id="PF00072">
    <property type="entry name" value="Response_reg"/>
    <property type="match status" value="1"/>
</dbReference>
<feature type="domain" description="OmpR/PhoB-type" evidence="9">
    <location>
        <begin position="124"/>
        <end position="224"/>
    </location>
</feature>
<evidence type="ECO:0000313" key="11">
    <source>
        <dbReference type="Proteomes" id="UP000237640"/>
    </source>
</evidence>
<organism evidence="10 11">
    <name type="scientific">Flagellimonas meridianipacifica</name>
    <dbReference type="NCBI Taxonomy" id="1080225"/>
    <lineage>
        <taxon>Bacteria</taxon>
        <taxon>Pseudomonadati</taxon>
        <taxon>Bacteroidota</taxon>
        <taxon>Flavobacteriia</taxon>
        <taxon>Flavobacteriales</taxon>
        <taxon>Flavobacteriaceae</taxon>
        <taxon>Flagellimonas</taxon>
    </lineage>
</organism>
<dbReference type="GO" id="GO:0006355">
    <property type="term" value="P:regulation of DNA-templated transcription"/>
    <property type="evidence" value="ECO:0007669"/>
    <property type="project" value="InterPro"/>
</dbReference>
<feature type="DNA-binding region" description="OmpR/PhoB-type" evidence="7">
    <location>
        <begin position="124"/>
        <end position="224"/>
    </location>
</feature>
<dbReference type="InterPro" id="IPR036388">
    <property type="entry name" value="WH-like_DNA-bd_sf"/>
</dbReference>
<dbReference type="GO" id="GO:0032993">
    <property type="term" value="C:protein-DNA complex"/>
    <property type="evidence" value="ECO:0007669"/>
    <property type="project" value="TreeGrafter"/>
</dbReference>
<dbReference type="PROSITE" id="PS50110">
    <property type="entry name" value="RESPONSE_REGULATORY"/>
    <property type="match status" value="1"/>
</dbReference>
<evidence type="ECO:0000256" key="7">
    <source>
        <dbReference type="PROSITE-ProRule" id="PRU01091"/>
    </source>
</evidence>
<dbReference type="GO" id="GO:0000976">
    <property type="term" value="F:transcription cis-regulatory region binding"/>
    <property type="evidence" value="ECO:0007669"/>
    <property type="project" value="TreeGrafter"/>
</dbReference>
<dbReference type="InterPro" id="IPR011006">
    <property type="entry name" value="CheY-like_superfamily"/>
</dbReference>
<evidence type="ECO:0000256" key="3">
    <source>
        <dbReference type="ARBA" id="ARBA00023015"/>
    </source>
</evidence>
<protein>
    <submittedName>
        <fullName evidence="10">DNA-binding response OmpR family regulator</fullName>
    </submittedName>
</protein>
<dbReference type="OrthoDB" id="9790442at2"/>
<dbReference type="Proteomes" id="UP000237640">
    <property type="component" value="Unassembled WGS sequence"/>
</dbReference>
<dbReference type="GO" id="GO:0000156">
    <property type="term" value="F:phosphorelay response regulator activity"/>
    <property type="evidence" value="ECO:0007669"/>
    <property type="project" value="TreeGrafter"/>
</dbReference>
<dbReference type="PANTHER" id="PTHR48111:SF22">
    <property type="entry name" value="REGULATOR OF RPOS"/>
    <property type="match status" value="1"/>
</dbReference>
<dbReference type="SMART" id="SM00862">
    <property type="entry name" value="Trans_reg_C"/>
    <property type="match status" value="1"/>
</dbReference>
<keyword evidence="4 7" id="KW-0238">DNA-binding</keyword>
<evidence type="ECO:0000259" key="8">
    <source>
        <dbReference type="PROSITE" id="PS50110"/>
    </source>
</evidence>
<keyword evidence="2" id="KW-0902">Two-component regulatory system</keyword>
<dbReference type="Gene3D" id="6.10.250.690">
    <property type="match status" value="1"/>
</dbReference>
<dbReference type="GO" id="GO:0005829">
    <property type="term" value="C:cytosol"/>
    <property type="evidence" value="ECO:0007669"/>
    <property type="project" value="TreeGrafter"/>
</dbReference>
<evidence type="ECO:0000259" key="9">
    <source>
        <dbReference type="PROSITE" id="PS51755"/>
    </source>
</evidence>
<feature type="domain" description="Response regulatory" evidence="8">
    <location>
        <begin position="2"/>
        <end position="116"/>
    </location>
</feature>
<dbReference type="CDD" id="cd00383">
    <property type="entry name" value="trans_reg_C"/>
    <property type="match status" value="1"/>
</dbReference>
<gene>
    <name evidence="10" type="ORF">CLV81_3822</name>
</gene>
<dbReference type="Gene3D" id="1.10.10.10">
    <property type="entry name" value="Winged helix-like DNA-binding domain superfamily/Winged helix DNA-binding domain"/>
    <property type="match status" value="1"/>
</dbReference>
<dbReference type="Gene3D" id="3.40.50.2300">
    <property type="match status" value="1"/>
</dbReference>
<dbReference type="RefSeq" id="WP_106147247.1">
    <property type="nucleotide sequence ID" value="NZ_PVYX01000002.1"/>
</dbReference>
<proteinExistence type="predicted"/>
<keyword evidence="3" id="KW-0805">Transcription regulation</keyword>
<reference evidence="10 11" key="1">
    <citation type="submission" date="2018-03" db="EMBL/GenBank/DDBJ databases">
        <title>Genomic Encyclopedia of Archaeal and Bacterial Type Strains, Phase II (KMG-II): from individual species to whole genera.</title>
        <authorList>
            <person name="Goeker M."/>
        </authorList>
    </citation>
    <scope>NUCLEOTIDE SEQUENCE [LARGE SCALE GENOMIC DNA]</scope>
    <source>
        <strain evidence="10 11">DSM 25027</strain>
    </source>
</reference>
<dbReference type="SUPFAM" id="SSF52172">
    <property type="entry name" value="CheY-like"/>
    <property type="match status" value="1"/>
</dbReference>
<dbReference type="PROSITE" id="PS51755">
    <property type="entry name" value="OMPR_PHOB"/>
    <property type="match status" value="1"/>
</dbReference>
<feature type="modified residue" description="4-aspartylphosphate" evidence="6">
    <location>
        <position position="51"/>
    </location>
</feature>
<comment type="caution">
    <text evidence="10">The sequence shown here is derived from an EMBL/GenBank/DDBJ whole genome shotgun (WGS) entry which is preliminary data.</text>
</comment>
<evidence type="ECO:0000256" key="4">
    <source>
        <dbReference type="ARBA" id="ARBA00023125"/>
    </source>
</evidence>
<dbReference type="InterPro" id="IPR001867">
    <property type="entry name" value="OmpR/PhoB-type_DNA-bd"/>
</dbReference>
<dbReference type="PANTHER" id="PTHR48111">
    <property type="entry name" value="REGULATOR OF RPOS"/>
    <property type="match status" value="1"/>
</dbReference>
<dbReference type="AlphaFoldDB" id="A0A2T0MD35"/>
<dbReference type="EMBL" id="PVYX01000002">
    <property type="protein sequence ID" value="PRX55410.1"/>
    <property type="molecule type" value="Genomic_DNA"/>
</dbReference>
<evidence type="ECO:0000313" key="10">
    <source>
        <dbReference type="EMBL" id="PRX55410.1"/>
    </source>
</evidence>
<accession>A0A2T0MD35</accession>
<keyword evidence="5" id="KW-0804">Transcription</keyword>
<dbReference type="Pfam" id="PF00486">
    <property type="entry name" value="Trans_reg_C"/>
    <property type="match status" value="1"/>
</dbReference>
<evidence type="ECO:0000256" key="1">
    <source>
        <dbReference type="ARBA" id="ARBA00022553"/>
    </source>
</evidence>
<name>A0A2T0MD35_9FLAO</name>
<keyword evidence="1 6" id="KW-0597">Phosphoprotein</keyword>
<sequence>MKILVIEDNVELLQDIQNFLEEEGNICEIAPNYKSAYDKIGFFPYDILIVDISLTDGNGLDIIRAVKRENIDAGIIIISAKNALEDKIHGLEIGADDYLTKPFYMTELNARIKALYRRKVYRGNREIFFNEIKIKPESYEVFVQDQLLNLTKKEFDIIHFFVVNKHRLLTKEAIAEHLWGDHIEMADSYKFIYTHLANLRKKIAKLGGNNYVQTIYSVGYKFTDRE</sequence>
<evidence type="ECO:0000256" key="6">
    <source>
        <dbReference type="PROSITE-ProRule" id="PRU00169"/>
    </source>
</evidence>
<keyword evidence="11" id="KW-1185">Reference proteome</keyword>
<dbReference type="InterPro" id="IPR001789">
    <property type="entry name" value="Sig_transdc_resp-reg_receiver"/>
</dbReference>